<reference evidence="4 5" key="1">
    <citation type="submission" date="2019-12" db="EMBL/GenBank/DDBJ databases">
        <title>Nitratireductor arenosus sp. nov., Isolated from sea sand, Jeju island, South Korea.</title>
        <authorList>
            <person name="Kim W."/>
        </authorList>
    </citation>
    <scope>NUCLEOTIDE SEQUENCE [LARGE SCALE GENOMIC DNA]</scope>
    <source>
        <strain evidence="4 5">CAU 1489</strain>
    </source>
</reference>
<dbReference type="RefSeq" id="WP_156711290.1">
    <property type="nucleotide sequence ID" value="NZ_WPHG01000001.1"/>
</dbReference>
<sequence length="290" mass="30877">MKLLKPILLAGAATMLVALAPVVHAADYDPPIFVEEAPEYVPVEVGSGWYLRGDIGYAVSTSSPGSFDYRTFNAIAGTYGQSTFATGSVDTSFSYGGGIGYRFNEWFRAEGVIEGFQGKFEGTTVAAVPCLDPVANPAYAGTTCRSEDSARYNGMSLMANGYVDLGTYAGFTPYAGAGVGYTYLRWADLNNDTYCVDGAAACPPPQAYLSSTTHPGEKSWRFTYALMAGMAYDISDVLKLDVGYRYSKIEGGPMFGFDAATATAGAVGVQGTDGGLENHEIRVGVRYELW</sequence>
<dbReference type="Proteomes" id="UP000463224">
    <property type="component" value="Unassembled WGS sequence"/>
</dbReference>
<evidence type="ECO:0000259" key="3">
    <source>
        <dbReference type="Pfam" id="PF13505"/>
    </source>
</evidence>
<dbReference type="AlphaFoldDB" id="A0A844QE28"/>
<dbReference type="SUPFAM" id="SSF56925">
    <property type="entry name" value="OMPA-like"/>
    <property type="match status" value="1"/>
</dbReference>
<proteinExistence type="predicted"/>
<evidence type="ECO:0000313" key="4">
    <source>
        <dbReference type="EMBL" id="MVA96338.1"/>
    </source>
</evidence>
<organism evidence="4 5">
    <name type="scientific">Nitratireductor arenosus</name>
    <dbReference type="NCBI Taxonomy" id="2682096"/>
    <lineage>
        <taxon>Bacteria</taxon>
        <taxon>Pseudomonadati</taxon>
        <taxon>Pseudomonadota</taxon>
        <taxon>Alphaproteobacteria</taxon>
        <taxon>Hyphomicrobiales</taxon>
        <taxon>Phyllobacteriaceae</taxon>
        <taxon>Nitratireductor</taxon>
    </lineage>
</organism>
<dbReference type="Pfam" id="PF13505">
    <property type="entry name" value="OMP_b-brl"/>
    <property type="match status" value="1"/>
</dbReference>
<feature type="chain" id="PRO_5032729325" evidence="2">
    <location>
        <begin position="26"/>
        <end position="290"/>
    </location>
</feature>
<evidence type="ECO:0000256" key="2">
    <source>
        <dbReference type="SAM" id="SignalP"/>
    </source>
</evidence>
<accession>A0A844QE28</accession>
<dbReference type="InterPro" id="IPR027385">
    <property type="entry name" value="Beta-barrel_OMP"/>
</dbReference>
<feature type="domain" description="Outer membrane protein beta-barrel" evidence="3">
    <location>
        <begin position="74"/>
        <end position="287"/>
    </location>
</feature>
<name>A0A844QE28_9HYPH</name>
<dbReference type="EMBL" id="WPHG01000001">
    <property type="protein sequence ID" value="MVA96338.1"/>
    <property type="molecule type" value="Genomic_DNA"/>
</dbReference>
<evidence type="ECO:0000256" key="1">
    <source>
        <dbReference type="ARBA" id="ARBA00022729"/>
    </source>
</evidence>
<keyword evidence="5" id="KW-1185">Reference proteome</keyword>
<feature type="signal peptide" evidence="2">
    <location>
        <begin position="1"/>
        <end position="25"/>
    </location>
</feature>
<keyword evidence="1 2" id="KW-0732">Signal</keyword>
<dbReference type="Gene3D" id="2.40.160.20">
    <property type="match status" value="1"/>
</dbReference>
<gene>
    <name evidence="4" type="ORF">GN330_03640</name>
</gene>
<protein>
    <submittedName>
        <fullName evidence="4">Outer membrane beta-barrel protein</fullName>
    </submittedName>
</protein>
<comment type="caution">
    <text evidence="4">The sequence shown here is derived from an EMBL/GenBank/DDBJ whole genome shotgun (WGS) entry which is preliminary data.</text>
</comment>
<evidence type="ECO:0000313" key="5">
    <source>
        <dbReference type="Proteomes" id="UP000463224"/>
    </source>
</evidence>
<dbReference type="InterPro" id="IPR011250">
    <property type="entry name" value="OMP/PagP_B-barrel"/>
</dbReference>